<reference evidence="2" key="1">
    <citation type="submission" date="2020-04" db="EMBL/GenBank/DDBJ databases">
        <title>Genome Sequencing for Pseudoaltermonas arctica.</title>
        <authorList>
            <person name="Elkins N.S."/>
        </authorList>
    </citation>
    <scope>NUCLEOTIDE SEQUENCE [LARGE SCALE GENOMIC DNA]</scope>
    <source>
        <strain evidence="2">NEC-BIFX-2020_0012</strain>
    </source>
</reference>
<dbReference type="RefSeq" id="WP_169019666.1">
    <property type="nucleotide sequence ID" value="NZ_JABBMT010000008.1"/>
</dbReference>
<protein>
    <submittedName>
        <fullName evidence="2">PepSY domain-containing protein</fullName>
    </submittedName>
</protein>
<dbReference type="Proteomes" id="UP000570493">
    <property type="component" value="Unassembled WGS sequence"/>
</dbReference>
<evidence type="ECO:0000313" key="3">
    <source>
        <dbReference type="Proteomes" id="UP000570493"/>
    </source>
</evidence>
<feature type="transmembrane region" description="Helical" evidence="1">
    <location>
        <begin position="195"/>
        <end position="216"/>
    </location>
</feature>
<evidence type="ECO:0000313" key="2">
    <source>
        <dbReference type="EMBL" id="NMM40608.1"/>
    </source>
</evidence>
<keyword evidence="1" id="KW-1133">Transmembrane helix</keyword>
<dbReference type="Pfam" id="PF03929">
    <property type="entry name" value="PepSY_TM"/>
    <property type="match status" value="1"/>
</dbReference>
<keyword evidence="3" id="KW-1185">Reference proteome</keyword>
<comment type="caution">
    <text evidence="2">The sequence shown here is derived from an EMBL/GenBank/DDBJ whole genome shotgun (WGS) entry which is preliminary data.</text>
</comment>
<feature type="transmembrane region" description="Helical" evidence="1">
    <location>
        <begin position="146"/>
        <end position="166"/>
    </location>
</feature>
<keyword evidence="1" id="KW-0812">Transmembrane</keyword>
<dbReference type="PANTHER" id="PTHR34219:SF8">
    <property type="entry name" value="PEPSY DOMAIN-CONTAINING PROTEIN"/>
    <property type="match status" value="1"/>
</dbReference>
<dbReference type="InterPro" id="IPR005625">
    <property type="entry name" value="PepSY-ass_TM"/>
</dbReference>
<gene>
    <name evidence="2" type="ORF">HHO47_07085</name>
</gene>
<feature type="transmembrane region" description="Helical" evidence="1">
    <location>
        <begin position="12"/>
        <end position="32"/>
    </location>
</feature>
<proteinExistence type="predicted"/>
<dbReference type="EMBL" id="JABBMT010000008">
    <property type="protein sequence ID" value="NMM40608.1"/>
    <property type="molecule type" value="Genomic_DNA"/>
</dbReference>
<evidence type="ECO:0000256" key="1">
    <source>
        <dbReference type="SAM" id="Phobius"/>
    </source>
</evidence>
<dbReference type="AlphaFoldDB" id="A0A7Y0DSF7"/>
<accession>A0A7Y0DSF7</accession>
<feature type="transmembrane region" description="Helical" evidence="1">
    <location>
        <begin position="333"/>
        <end position="355"/>
    </location>
</feature>
<keyword evidence="1" id="KW-0472">Membrane</keyword>
<organism evidence="2 3">
    <name type="scientific">Pseudoalteromonas arctica</name>
    <dbReference type="NCBI Taxonomy" id="394751"/>
    <lineage>
        <taxon>Bacteria</taxon>
        <taxon>Pseudomonadati</taxon>
        <taxon>Pseudomonadota</taxon>
        <taxon>Gammaproteobacteria</taxon>
        <taxon>Alteromonadales</taxon>
        <taxon>Pseudoalteromonadaceae</taxon>
        <taxon>Pseudoalteromonas</taxon>
    </lineage>
</organism>
<name>A0A7Y0DSF7_9GAMM</name>
<sequence length="379" mass="43516">MRKALFKIHSWIALCALVPLIVISITGSVLVFKSEIDGLLMPDSHFVVTSHAERKPLDKLIAVAEHEFPSYVVGSWEIFNDDTADRVYLIKRGTDTWYKFHINQYSGEILSQPVGTSHYFTDWFLELHYTFLLNDLKTLPGQTGTVLGFFFAIFLFILGVTGLIIYRKFWQRLFSVRFKATLQIVLSDIHKMTGVLGSPIILILAITGGYFNWAVWYHEVVEHAEEQHFILTKNLHSDTINFQAILDDSKKQIPTFNGTFLVMPLEPDENITLFGEVDSNNPLASEYANTVTYDKQTGEHIANWDIREVGIGWKVIDSFRKLHFGYFAGLLSKILWCVIGLSPVWLAGTGFYLWLSRRNRKKQSQRNREQRRTATALNT</sequence>
<dbReference type="PANTHER" id="PTHR34219">
    <property type="entry name" value="IRON-REGULATED INNER MEMBRANE PROTEIN-RELATED"/>
    <property type="match status" value="1"/>
</dbReference>